<dbReference type="Gene3D" id="3.30.980.20">
    <property type="entry name" value="Putative mannosyl-3-phosphoglycerate phosphatase, domain 2"/>
    <property type="match status" value="1"/>
</dbReference>
<dbReference type="SFLD" id="SFLDG01142">
    <property type="entry name" value="C2.B.2:_Mannosyl-3-phosphoglyc"/>
    <property type="match status" value="1"/>
</dbReference>
<evidence type="ECO:0000256" key="2">
    <source>
        <dbReference type="ARBA" id="ARBA00022801"/>
    </source>
</evidence>
<dbReference type="EMBL" id="JAQOUE010000002">
    <property type="protein sequence ID" value="MDT7043906.1"/>
    <property type="molecule type" value="Genomic_DNA"/>
</dbReference>
<organism evidence="4 5">
    <name type="scientific">Candidatus Nitronereus thalassa</name>
    <dbReference type="NCBI Taxonomy" id="3020898"/>
    <lineage>
        <taxon>Bacteria</taxon>
        <taxon>Pseudomonadati</taxon>
        <taxon>Nitrospirota</taxon>
        <taxon>Nitrospiria</taxon>
        <taxon>Nitrospirales</taxon>
        <taxon>Nitrospiraceae</taxon>
        <taxon>Candidatus Nitronereus</taxon>
    </lineage>
</organism>
<dbReference type="InterPro" id="IPR023214">
    <property type="entry name" value="HAD_sf"/>
</dbReference>
<dbReference type="InterPro" id="IPR006381">
    <property type="entry name" value="HAD-SF-IIB-MPGP"/>
</dbReference>
<accession>A0ABU3KBZ4</accession>
<proteinExistence type="predicted"/>
<dbReference type="RefSeq" id="WP_313834492.1">
    <property type="nucleotide sequence ID" value="NZ_JAQOUE010000002.1"/>
</dbReference>
<gene>
    <name evidence="4" type="ORF">PPG34_16260</name>
</gene>
<dbReference type="SFLD" id="SFLDG01140">
    <property type="entry name" value="C2.B:_Phosphomannomutase_and_P"/>
    <property type="match status" value="1"/>
</dbReference>
<evidence type="ECO:0000313" key="4">
    <source>
        <dbReference type="EMBL" id="MDT7043906.1"/>
    </source>
</evidence>
<protein>
    <submittedName>
        <fullName evidence="4">HAD-IIB family hydrolase</fullName>
    </submittedName>
</protein>
<name>A0ABU3KBZ4_9BACT</name>
<evidence type="ECO:0000256" key="3">
    <source>
        <dbReference type="ARBA" id="ARBA00022842"/>
    </source>
</evidence>
<dbReference type="Pfam" id="PF08282">
    <property type="entry name" value="Hydrolase_3"/>
    <property type="match status" value="2"/>
</dbReference>
<comment type="caution">
    <text evidence="4">The sequence shown here is derived from an EMBL/GenBank/DDBJ whole genome shotgun (WGS) entry which is preliminary data.</text>
</comment>
<dbReference type="NCBIfam" id="TIGR01486">
    <property type="entry name" value="HAD-SF-IIB-MPGP"/>
    <property type="match status" value="1"/>
</dbReference>
<evidence type="ECO:0000256" key="1">
    <source>
        <dbReference type="ARBA" id="ARBA00022723"/>
    </source>
</evidence>
<dbReference type="Gene3D" id="3.40.50.1000">
    <property type="entry name" value="HAD superfamily/HAD-like"/>
    <property type="match status" value="1"/>
</dbReference>
<dbReference type="InterPro" id="IPR036412">
    <property type="entry name" value="HAD-like_sf"/>
</dbReference>
<dbReference type="Proteomes" id="UP001250932">
    <property type="component" value="Unassembled WGS sequence"/>
</dbReference>
<reference evidence="4 5" key="1">
    <citation type="journal article" date="2023" name="ISME J.">
        <title>Cultivation and genomic characterization of novel and ubiquitous marine nitrite-oxidizing bacteria from the Nitrospirales.</title>
        <authorList>
            <person name="Mueller A.J."/>
            <person name="Daebeler A."/>
            <person name="Herbold C.W."/>
            <person name="Kirkegaard R.H."/>
            <person name="Daims H."/>
        </authorList>
    </citation>
    <scope>NUCLEOTIDE SEQUENCE [LARGE SCALE GENOMIC DNA]</scope>
    <source>
        <strain evidence="4 5">EB</strain>
    </source>
</reference>
<sequence length="271" mass="29931">MEPESRLIIMTDLDGSLLDYDTYGYEPARSALEDLQARGVPVMFSSSKTFAEVEPLRLEMKNVDPFIVENGGAVYVPEGYFPQVPENSVVRDGYHVIEFGVPYAKLREGLRTIEQKLGIRLKGFGDMSLDDVVATTGLSPIQAMAAQKREYDEPFLVNDPSKMFEIRHEAGQLGLLVVLAGRFAHLVGGTHKGPACRTLLDLFRKHWGSIKIAAIGDSLNDIPMLEQADYPFLVEQRGGGYQSGIAFKQLIRVEGVGPIGWAKCIQQLGEV</sequence>
<dbReference type="SFLD" id="SFLDS00003">
    <property type="entry name" value="Haloacid_Dehalogenase"/>
    <property type="match status" value="1"/>
</dbReference>
<dbReference type="SUPFAM" id="SSF56784">
    <property type="entry name" value="HAD-like"/>
    <property type="match status" value="1"/>
</dbReference>
<evidence type="ECO:0000313" key="5">
    <source>
        <dbReference type="Proteomes" id="UP001250932"/>
    </source>
</evidence>
<dbReference type="GO" id="GO:0016787">
    <property type="term" value="F:hydrolase activity"/>
    <property type="evidence" value="ECO:0007669"/>
    <property type="project" value="UniProtKB-KW"/>
</dbReference>
<dbReference type="PANTHER" id="PTHR10000:SF8">
    <property type="entry name" value="HAD SUPERFAMILY HYDROLASE-LIKE, TYPE 3"/>
    <property type="match status" value="1"/>
</dbReference>
<keyword evidence="2 4" id="KW-0378">Hydrolase</keyword>
<dbReference type="PANTHER" id="PTHR10000">
    <property type="entry name" value="PHOSPHOSERINE PHOSPHATASE"/>
    <property type="match status" value="1"/>
</dbReference>
<keyword evidence="5" id="KW-1185">Reference proteome</keyword>
<keyword evidence="1" id="KW-0479">Metal-binding</keyword>
<keyword evidence="3" id="KW-0460">Magnesium</keyword>